<reference evidence="1" key="1">
    <citation type="submission" date="2021-10" db="EMBL/GenBank/DDBJ databases">
        <title>Anaerobic single-cell dispensing facilitates the cultivation of human gut bacteria.</title>
        <authorList>
            <person name="Afrizal A."/>
        </authorList>
    </citation>
    <scope>NUCLEOTIDE SEQUENCE</scope>
    <source>
        <strain evidence="1">CLA-AA-H215</strain>
    </source>
</reference>
<name>A0AAE3EC04_9FIRM</name>
<sequence>MRRLWIQAANEAEYEEIEEWILYKLGPLELLGDELPTVIQTSDRLHVKELSPAYGVIGEALPLMIEHFGAENLMVKEFPIEPPQDVNRDPLERIAAALERIADDLEAVTVSGLHSQALVVAGTIDASR</sequence>
<evidence type="ECO:0000313" key="2">
    <source>
        <dbReference type="Proteomes" id="UP001198182"/>
    </source>
</evidence>
<comment type="caution">
    <text evidence="1">The sequence shown here is derived from an EMBL/GenBank/DDBJ whole genome shotgun (WGS) entry which is preliminary data.</text>
</comment>
<gene>
    <name evidence="1" type="ORF">LKD81_14595</name>
</gene>
<dbReference type="EMBL" id="JAJEQR010000055">
    <property type="protein sequence ID" value="MCC2232206.1"/>
    <property type="molecule type" value="Genomic_DNA"/>
</dbReference>
<dbReference type="Proteomes" id="UP001198182">
    <property type="component" value="Unassembled WGS sequence"/>
</dbReference>
<evidence type="ECO:0000313" key="1">
    <source>
        <dbReference type="EMBL" id="MCC2232206.1"/>
    </source>
</evidence>
<organism evidence="1 2">
    <name type="scientific">Hominifimenecus microfluidus</name>
    <dbReference type="NCBI Taxonomy" id="2885348"/>
    <lineage>
        <taxon>Bacteria</taxon>
        <taxon>Bacillati</taxon>
        <taxon>Bacillota</taxon>
        <taxon>Clostridia</taxon>
        <taxon>Lachnospirales</taxon>
        <taxon>Lachnospiraceae</taxon>
        <taxon>Hominifimenecus</taxon>
    </lineage>
</organism>
<proteinExistence type="predicted"/>
<keyword evidence="2" id="KW-1185">Reference proteome</keyword>
<protein>
    <submittedName>
        <fullName evidence="1">Uncharacterized protein</fullName>
    </submittedName>
</protein>
<dbReference type="AlphaFoldDB" id="A0AAE3EC04"/>
<dbReference type="RefSeq" id="WP_308454642.1">
    <property type="nucleotide sequence ID" value="NZ_JAJEQR010000055.1"/>
</dbReference>
<accession>A0AAE3EC04</accession>